<evidence type="ECO:0000256" key="5">
    <source>
        <dbReference type="ARBA" id="ARBA00022833"/>
    </source>
</evidence>
<dbReference type="GO" id="GO:0005615">
    <property type="term" value="C:extracellular space"/>
    <property type="evidence" value="ECO:0007669"/>
    <property type="project" value="TreeGrafter"/>
</dbReference>
<keyword evidence="5" id="KW-0862">Zinc</keyword>
<dbReference type="Gene3D" id="3.40.630.10">
    <property type="entry name" value="Zn peptidases"/>
    <property type="match status" value="1"/>
</dbReference>
<evidence type="ECO:0000259" key="7">
    <source>
        <dbReference type="Pfam" id="PF00246"/>
    </source>
</evidence>
<dbReference type="AlphaFoldDB" id="A0AAT9LD07"/>
<dbReference type="GO" id="GO:0008270">
    <property type="term" value="F:zinc ion binding"/>
    <property type="evidence" value="ECO:0007669"/>
    <property type="project" value="InterPro"/>
</dbReference>
<evidence type="ECO:0000256" key="4">
    <source>
        <dbReference type="ARBA" id="ARBA00022801"/>
    </source>
</evidence>
<feature type="domain" description="Peptidase M14" evidence="7">
    <location>
        <begin position="97"/>
        <end position="234"/>
    </location>
</feature>
<accession>A0AAT9LD07</accession>
<dbReference type="EMBL" id="CP062796">
    <property type="protein sequence ID" value="QUL98398.1"/>
    <property type="molecule type" value="Genomic_DNA"/>
</dbReference>
<dbReference type="KEGG" id="fcz:IMF26_10335"/>
<comment type="similarity">
    <text evidence="2">Belongs to the peptidase M14 family.</text>
</comment>
<dbReference type="PANTHER" id="PTHR11705:SF143">
    <property type="entry name" value="SLL0236 PROTEIN"/>
    <property type="match status" value="1"/>
</dbReference>
<name>A0AAT9LD07_9FIRM</name>
<dbReference type="Pfam" id="PF00246">
    <property type="entry name" value="Peptidase_M14"/>
    <property type="match status" value="1"/>
</dbReference>
<protein>
    <submittedName>
        <fullName evidence="8">Carboxypeptidase</fullName>
    </submittedName>
</protein>
<evidence type="ECO:0000313" key="8">
    <source>
        <dbReference type="EMBL" id="QUL98398.1"/>
    </source>
</evidence>
<evidence type="ECO:0000256" key="1">
    <source>
        <dbReference type="ARBA" id="ARBA00001947"/>
    </source>
</evidence>
<dbReference type="SUPFAM" id="SSF53187">
    <property type="entry name" value="Zn-dependent exopeptidases"/>
    <property type="match status" value="1"/>
</dbReference>
<reference evidence="8" key="2">
    <citation type="journal article" date="2023" name="Biology">
        <title>Prokaryotic Life Associated with Coal-Fire Gas Vents Revealed by Metagenomics.</title>
        <authorList>
            <person name="Kadnikov V.V."/>
            <person name="Mardanov A.V."/>
            <person name="Beletsky A.V."/>
            <person name="Karnachuk O.V."/>
            <person name="Ravin N.V."/>
        </authorList>
    </citation>
    <scope>NUCLEOTIDE SEQUENCE</scope>
    <source>
        <strain evidence="8">Bu02</strain>
    </source>
</reference>
<reference evidence="8" key="1">
    <citation type="submission" date="2020-10" db="EMBL/GenBank/DDBJ databases">
        <authorList>
            <person name="Kadnikov V."/>
            <person name="Beletsky A.V."/>
            <person name="Mardanov A.V."/>
            <person name="Karnachuk O.V."/>
            <person name="Ravin N.V."/>
        </authorList>
    </citation>
    <scope>NUCLEOTIDE SEQUENCE</scope>
    <source>
        <strain evidence="8">Bu02</strain>
    </source>
</reference>
<dbReference type="InterPro" id="IPR000834">
    <property type="entry name" value="Peptidase_M14"/>
</dbReference>
<dbReference type="CDD" id="cd06905">
    <property type="entry name" value="M14-like"/>
    <property type="match status" value="1"/>
</dbReference>
<evidence type="ECO:0000256" key="3">
    <source>
        <dbReference type="ARBA" id="ARBA00022670"/>
    </source>
</evidence>
<sequence>MTAELYLTSPYIPRSSLRPWPYEEEQDGLYPHDVDGDGIIAQMRIEDENGEWRVSEKDPRVMVRRKPDEVGGKYYRILGEGIIKNFNGVEIKQAPPKWGLDINRNYGADWAQQHVQPGSGPYPFSEPESRAVAEFFQAHKNIVLAQSYHTFTGAILRPPASKPDKEISPKDLKAMKEIGEVGTEITGYPCLGVYEDFQLSKDITGKRPIWGSSLDWMYQHAGVIAYSTEVWDMPNRAIGRKDTYKTLMDWSEDEQILMQKWNDENLGGEGFINWRPFNHPQLGLVEIGGWKHKFVIQNPPPKFLKQECHKNTLFSIACALTTPLIRIVKTEAREVTQGVFEIRAVVRNMGYLPSNVTDQAIKNKTASPVKAKVVLPEGVEIIGGDVEIELGHLEGRLTLGRAFAAARQMEHLCRWVVKTQGESRTSVTVRAGNERGGYDEKAVTLG</sequence>
<proteinExistence type="inferred from homology"/>
<dbReference type="PANTHER" id="PTHR11705">
    <property type="entry name" value="PROTEASE FAMILY M14 CARBOXYPEPTIDASE A,B"/>
    <property type="match status" value="1"/>
</dbReference>
<keyword evidence="3" id="KW-0645">Protease</keyword>
<comment type="cofactor">
    <cofactor evidence="1">
        <name>Zn(2+)</name>
        <dbReference type="ChEBI" id="CHEBI:29105"/>
    </cofactor>
</comment>
<evidence type="ECO:0000256" key="6">
    <source>
        <dbReference type="ARBA" id="ARBA00023049"/>
    </source>
</evidence>
<organism evidence="8">
    <name type="scientific">Candidatus Fermentithermobacillus carboniphilus</name>
    <dbReference type="NCBI Taxonomy" id="3085328"/>
    <lineage>
        <taxon>Bacteria</taxon>
        <taxon>Bacillati</taxon>
        <taxon>Bacillota</taxon>
        <taxon>Candidatus Fermentithermobacillia</taxon>
        <taxon>Candidatus Fermentithermobacillales</taxon>
        <taxon>Candidatus Fermentithermobacillaceae</taxon>
        <taxon>Candidatus Fermentithermobacillus</taxon>
    </lineage>
</organism>
<keyword evidence="8" id="KW-0121">Carboxypeptidase</keyword>
<dbReference type="GO" id="GO:0006508">
    <property type="term" value="P:proteolysis"/>
    <property type="evidence" value="ECO:0007669"/>
    <property type="project" value="UniProtKB-KW"/>
</dbReference>
<gene>
    <name evidence="8" type="ORF">IMF26_10335</name>
</gene>
<keyword evidence="6" id="KW-0482">Metalloprotease</keyword>
<dbReference type="GO" id="GO:0004181">
    <property type="term" value="F:metallocarboxypeptidase activity"/>
    <property type="evidence" value="ECO:0007669"/>
    <property type="project" value="InterPro"/>
</dbReference>
<evidence type="ECO:0000256" key="2">
    <source>
        <dbReference type="ARBA" id="ARBA00005988"/>
    </source>
</evidence>
<keyword evidence="4" id="KW-0378">Hydrolase</keyword>